<dbReference type="Proteomes" id="UP000887222">
    <property type="component" value="Unassembled WGS sequence"/>
</dbReference>
<evidence type="ECO:0000313" key="9">
    <source>
        <dbReference type="Proteomes" id="UP000887222"/>
    </source>
</evidence>
<evidence type="ECO:0000256" key="2">
    <source>
        <dbReference type="ARBA" id="ARBA00022475"/>
    </source>
</evidence>
<feature type="transmembrane region" description="Helical" evidence="6">
    <location>
        <begin position="12"/>
        <end position="32"/>
    </location>
</feature>
<keyword evidence="5 6" id="KW-0472">Membrane</keyword>
<feature type="transmembrane region" description="Helical" evidence="6">
    <location>
        <begin position="38"/>
        <end position="59"/>
    </location>
</feature>
<dbReference type="InterPro" id="IPR016174">
    <property type="entry name" value="Di-haem_cyt_TM"/>
</dbReference>
<name>A0ABQ4Q7I8_9BURK</name>
<feature type="transmembrane region" description="Helical" evidence="6">
    <location>
        <begin position="144"/>
        <end position="163"/>
    </location>
</feature>
<protein>
    <submittedName>
        <fullName evidence="8">Cytochrome b561</fullName>
    </submittedName>
</protein>
<dbReference type="PANTHER" id="PTHR30485:SF2">
    <property type="entry name" value="BLL0597 PROTEIN"/>
    <property type="match status" value="1"/>
</dbReference>
<sequence>MKKVRVWDLPLRLFHWTLAVLIIVAVVTQNIGGNAMEWHFRAGYAVLALLLFRVLWGFVGSRYARFASFVYGPSSIVGYLRGRGRHDVGHNPLGALSVFALLGVLLMQAAGGMFANDDIASEGPLAKFISKEVSDQITWLHTEVGALLIYVLVGLHVLAILYYRIVRRRNLVRAMITGDQEVDAEAPAANDSWGMRLLAALLLAASAGFVWYLVTLPPKAYM</sequence>
<dbReference type="SUPFAM" id="SSF81342">
    <property type="entry name" value="Transmembrane di-heme cytochromes"/>
    <property type="match status" value="1"/>
</dbReference>
<keyword evidence="2" id="KW-1003">Cell membrane</keyword>
<reference evidence="8 9" key="1">
    <citation type="journal article" date="2022" name="Int. J. Syst. Evol. Microbiol.">
        <title>Noviherbaspirillum aridicola sp. nov., isolated from an arid soil in Pakistan.</title>
        <authorList>
            <person name="Khan I.U."/>
            <person name="Saqib M."/>
            <person name="Amin A."/>
            <person name="Hussain F."/>
            <person name="Li L."/>
            <person name="Liu Y.H."/>
            <person name="Fang B.Z."/>
            <person name="Ahmed I."/>
            <person name="Li W.J."/>
        </authorList>
    </citation>
    <scope>NUCLEOTIDE SEQUENCE [LARGE SCALE GENOMIC DNA]</scope>
    <source>
        <strain evidence="8 9">NCCP-691</strain>
    </source>
</reference>
<keyword evidence="3 6" id="KW-0812">Transmembrane</keyword>
<keyword evidence="9" id="KW-1185">Reference proteome</keyword>
<dbReference type="EMBL" id="BPMK01000013">
    <property type="protein sequence ID" value="GIZ52956.1"/>
    <property type="molecule type" value="Genomic_DNA"/>
</dbReference>
<evidence type="ECO:0000256" key="4">
    <source>
        <dbReference type="ARBA" id="ARBA00022989"/>
    </source>
</evidence>
<feature type="domain" description="Cytochrome b561 bacterial/Ni-hydrogenase" evidence="7">
    <location>
        <begin position="6"/>
        <end position="178"/>
    </location>
</feature>
<feature type="transmembrane region" description="Helical" evidence="6">
    <location>
        <begin position="93"/>
        <end position="115"/>
    </location>
</feature>
<proteinExistence type="predicted"/>
<dbReference type="InterPro" id="IPR051542">
    <property type="entry name" value="Hydrogenase_cytochrome"/>
</dbReference>
<evidence type="ECO:0000256" key="6">
    <source>
        <dbReference type="SAM" id="Phobius"/>
    </source>
</evidence>
<comment type="caution">
    <text evidence="8">The sequence shown here is derived from an EMBL/GenBank/DDBJ whole genome shotgun (WGS) entry which is preliminary data.</text>
</comment>
<organism evidence="8 9">
    <name type="scientific">Noviherbaspirillum aridicola</name>
    <dbReference type="NCBI Taxonomy" id="2849687"/>
    <lineage>
        <taxon>Bacteria</taxon>
        <taxon>Pseudomonadati</taxon>
        <taxon>Pseudomonadota</taxon>
        <taxon>Betaproteobacteria</taxon>
        <taxon>Burkholderiales</taxon>
        <taxon>Oxalobacteraceae</taxon>
        <taxon>Noviherbaspirillum</taxon>
    </lineage>
</organism>
<evidence type="ECO:0000259" key="7">
    <source>
        <dbReference type="Pfam" id="PF01292"/>
    </source>
</evidence>
<evidence type="ECO:0000256" key="1">
    <source>
        <dbReference type="ARBA" id="ARBA00004651"/>
    </source>
</evidence>
<dbReference type="Pfam" id="PF01292">
    <property type="entry name" value="Ni_hydr_CYTB"/>
    <property type="match status" value="1"/>
</dbReference>
<gene>
    <name evidence="8" type="ORF">NCCP691_29700</name>
</gene>
<comment type="subcellular location">
    <subcellularLocation>
        <location evidence="1">Cell membrane</location>
        <topology evidence="1">Multi-pass membrane protein</topology>
    </subcellularLocation>
</comment>
<dbReference type="RefSeq" id="WP_220809383.1">
    <property type="nucleotide sequence ID" value="NZ_BPMK01000013.1"/>
</dbReference>
<dbReference type="PANTHER" id="PTHR30485">
    <property type="entry name" value="NI/FE-HYDROGENASE 1 B-TYPE CYTOCHROME SUBUNIT"/>
    <property type="match status" value="1"/>
</dbReference>
<evidence type="ECO:0000256" key="5">
    <source>
        <dbReference type="ARBA" id="ARBA00023136"/>
    </source>
</evidence>
<feature type="transmembrane region" description="Helical" evidence="6">
    <location>
        <begin position="197"/>
        <end position="214"/>
    </location>
</feature>
<evidence type="ECO:0000313" key="8">
    <source>
        <dbReference type="EMBL" id="GIZ52956.1"/>
    </source>
</evidence>
<keyword evidence="4 6" id="KW-1133">Transmembrane helix</keyword>
<dbReference type="InterPro" id="IPR011577">
    <property type="entry name" value="Cyt_b561_bac/Ni-Hgenase"/>
</dbReference>
<accession>A0ABQ4Q7I8</accession>
<dbReference type="Gene3D" id="1.20.950.20">
    <property type="entry name" value="Transmembrane di-heme cytochromes, Chain C"/>
    <property type="match status" value="1"/>
</dbReference>
<evidence type="ECO:0000256" key="3">
    <source>
        <dbReference type="ARBA" id="ARBA00022692"/>
    </source>
</evidence>